<reference evidence="1" key="2">
    <citation type="submission" date="2025-09" db="UniProtKB">
        <authorList>
            <consortium name="EnsemblPlants"/>
        </authorList>
    </citation>
    <scope>IDENTIFICATION</scope>
</reference>
<protein>
    <submittedName>
        <fullName evidence="1">Uncharacterized protein</fullName>
    </submittedName>
</protein>
<sequence>MVTTIEDVHADVLACALRRLDGRSLAAASCATAGLRALAADPDTWRALCLAEWPSLALAAGQHELLSAVPPLRLFADACPFPCPDAAAGELPLPGNLVSAVDMYYRGAPLLSRVVETPACSTPWFLSSPFRVEAVDCKKPAPVAAAAFSAAELELSWLVLDPARGRAVNVSSRRAVAVGRHWYTGEMVVRFAVVLGGCSFEATVACSEEAGHVSEINLSVEDADGAAVSGEGTLRLLAAAMEGGRRGGEREREEAKARYEAFVQRKKGRKESKARREALVDLCCSAASAVAVLAFVATVVLR</sequence>
<evidence type="ECO:0000313" key="2">
    <source>
        <dbReference type="Proteomes" id="UP001732700"/>
    </source>
</evidence>
<proteinExistence type="predicted"/>
<keyword evidence="2" id="KW-1185">Reference proteome</keyword>
<organism evidence="1 2">
    <name type="scientific">Avena sativa</name>
    <name type="common">Oat</name>
    <dbReference type="NCBI Taxonomy" id="4498"/>
    <lineage>
        <taxon>Eukaryota</taxon>
        <taxon>Viridiplantae</taxon>
        <taxon>Streptophyta</taxon>
        <taxon>Embryophyta</taxon>
        <taxon>Tracheophyta</taxon>
        <taxon>Spermatophyta</taxon>
        <taxon>Magnoliopsida</taxon>
        <taxon>Liliopsida</taxon>
        <taxon>Poales</taxon>
        <taxon>Poaceae</taxon>
        <taxon>BOP clade</taxon>
        <taxon>Pooideae</taxon>
        <taxon>Poodae</taxon>
        <taxon>Poeae</taxon>
        <taxon>Poeae Chloroplast Group 1 (Aveneae type)</taxon>
        <taxon>Aveninae</taxon>
        <taxon>Avena</taxon>
    </lineage>
</organism>
<dbReference type="EnsemblPlants" id="AVESA.00010b.r2.2CG0299380.1">
    <property type="protein sequence ID" value="AVESA.00010b.r2.2CG0299380.1.CDS.1"/>
    <property type="gene ID" value="AVESA.00010b.r2.2CG0299380"/>
</dbReference>
<evidence type="ECO:0000313" key="1">
    <source>
        <dbReference type="EnsemblPlants" id="AVESA.00010b.r2.2CG0299380.1.CDS.1"/>
    </source>
</evidence>
<accession>A0ACD5URH0</accession>
<dbReference type="Proteomes" id="UP001732700">
    <property type="component" value="Chromosome 2C"/>
</dbReference>
<reference evidence="1" key="1">
    <citation type="submission" date="2021-05" db="EMBL/GenBank/DDBJ databases">
        <authorList>
            <person name="Scholz U."/>
            <person name="Mascher M."/>
            <person name="Fiebig A."/>
        </authorList>
    </citation>
    <scope>NUCLEOTIDE SEQUENCE [LARGE SCALE GENOMIC DNA]</scope>
</reference>
<name>A0ACD5URH0_AVESA</name>